<dbReference type="Proteomes" id="UP000320762">
    <property type="component" value="Unassembled WGS sequence"/>
</dbReference>
<comment type="caution">
    <text evidence="8">The sequence shown here is derived from an EMBL/GenBank/DDBJ whole genome shotgun (WGS) entry which is preliminary data.</text>
</comment>
<dbReference type="STRING" id="97359.A0A550CV99"/>
<evidence type="ECO:0000256" key="1">
    <source>
        <dbReference type="ARBA" id="ARBA00001311"/>
    </source>
</evidence>
<dbReference type="AlphaFoldDB" id="A0A550CV99"/>
<dbReference type="GO" id="GO:0004040">
    <property type="term" value="F:amidase activity"/>
    <property type="evidence" value="ECO:0007669"/>
    <property type="project" value="UniProtKB-EC"/>
</dbReference>
<comment type="catalytic activity">
    <reaction evidence="1">
        <text>a monocarboxylic acid amide + H2O = a monocarboxylate + NH4(+)</text>
        <dbReference type="Rhea" id="RHEA:12020"/>
        <dbReference type="ChEBI" id="CHEBI:15377"/>
        <dbReference type="ChEBI" id="CHEBI:28938"/>
        <dbReference type="ChEBI" id="CHEBI:35757"/>
        <dbReference type="ChEBI" id="CHEBI:83628"/>
        <dbReference type="EC" id="3.5.1.4"/>
    </reaction>
</comment>
<gene>
    <name evidence="8" type="ORF">BD626DRAFT_394638</name>
</gene>
<keyword evidence="9" id="KW-1185">Reference proteome</keyword>
<feature type="region of interest" description="Disordered" evidence="6">
    <location>
        <begin position="395"/>
        <end position="414"/>
    </location>
</feature>
<sequence>MAAWTKIAAEKRLRVRAGIPASLIDMDALAAALPRLLAGKTDVTGIPAASGFLNAHELDITESSLSPLLENLRTGTWSSVAVTTAFLKRAIIANELTNCLTEIFPERALERARELDRIFHDTGKTIGPLHGLPVSVKDQVHIKGVETTMGWISRIGNISEKNAVSADILEEAGAVLYVKTNIPQTAMWSESFNHIFGRVKNPHNITLTGGGSSGGEGALIAMKGSPLGGGTDIGGSIRNPAGYNGLYGLRPTAGRIPFRGIVTSFEGQDSVRIVHGPLSRSLDGVQLFMQTMIDARPWTRDPLCIRKPWETVDVLREHGGGREPLCFAIMWDDGVVKPHPPVVRGLEKVRHALLAAGHKVIEWKPHRHQEMVTIVRKIYGAGSFEEYNREASASGEPVLASMSPDVEGKKVPRQNTDISSHDLYKLQLLKRTIAEEYLDHWNATVAQTGTGRAVDAIICPVAPSAAPPHGKNLWFGYTGVFNGLDYPSLVIPVTRVDLEKDATVSERHEFYGPLDEIVYKLYDSPKTFANAPIGVQIVGRSMEDEAVLAMGQIVDTALKRTATLPLAQL</sequence>
<reference evidence="8 9" key="1">
    <citation type="journal article" date="2019" name="New Phytol.">
        <title>Comparative genomics reveals unique wood-decay strategies and fruiting body development in the Schizophyllaceae.</title>
        <authorList>
            <person name="Almasi E."/>
            <person name="Sahu N."/>
            <person name="Krizsan K."/>
            <person name="Balint B."/>
            <person name="Kovacs G.M."/>
            <person name="Kiss B."/>
            <person name="Cseklye J."/>
            <person name="Drula E."/>
            <person name="Henrissat B."/>
            <person name="Nagy I."/>
            <person name="Chovatia M."/>
            <person name="Adam C."/>
            <person name="LaButti K."/>
            <person name="Lipzen A."/>
            <person name="Riley R."/>
            <person name="Grigoriev I.V."/>
            <person name="Nagy L.G."/>
        </authorList>
    </citation>
    <scope>NUCLEOTIDE SEQUENCE [LARGE SCALE GENOMIC DNA]</scope>
    <source>
        <strain evidence="8 9">NL-1724</strain>
    </source>
</reference>
<keyword evidence="4" id="KW-0378">Hydrolase</keyword>
<accession>A0A550CV99</accession>
<evidence type="ECO:0000313" key="8">
    <source>
        <dbReference type="EMBL" id="TRM68714.1"/>
    </source>
</evidence>
<evidence type="ECO:0000259" key="7">
    <source>
        <dbReference type="Pfam" id="PF01425"/>
    </source>
</evidence>
<feature type="active site" description="Charge relay system" evidence="5">
    <location>
        <position position="137"/>
    </location>
</feature>
<dbReference type="SUPFAM" id="SSF75304">
    <property type="entry name" value="Amidase signature (AS) enzymes"/>
    <property type="match status" value="1"/>
</dbReference>
<dbReference type="PROSITE" id="PS00571">
    <property type="entry name" value="AMIDASES"/>
    <property type="match status" value="1"/>
</dbReference>
<evidence type="ECO:0000313" key="9">
    <source>
        <dbReference type="Proteomes" id="UP000320762"/>
    </source>
</evidence>
<name>A0A550CV99_9AGAR</name>
<protein>
    <recommendedName>
        <fullName evidence="3">amidase</fullName>
        <ecNumber evidence="3">3.5.1.4</ecNumber>
    </recommendedName>
</protein>
<evidence type="ECO:0000256" key="5">
    <source>
        <dbReference type="PIRSR" id="PIRSR001221-1"/>
    </source>
</evidence>
<evidence type="ECO:0000256" key="2">
    <source>
        <dbReference type="ARBA" id="ARBA00009199"/>
    </source>
</evidence>
<dbReference type="EMBL" id="VDMD01000002">
    <property type="protein sequence ID" value="TRM68714.1"/>
    <property type="molecule type" value="Genomic_DNA"/>
</dbReference>
<dbReference type="InterPro" id="IPR036928">
    <property type="entry name" value="AS_sf"/>
</dbReference>
<dbReference type="OrthoDB" id="6428749at2759"/>
<evidence type="ECO:0000256" key="6">
    <source>
        <dbReference type="SAM" id="MobiDB-lite"/>
    </source>
</evidence>
<feature type="domain" description="Amidase" evidence="7">
    <location>
        <begin position="82"/>
        <end position="548"/>
    </location>
</feature>
<evidence type="ECO:0000256" key="3">
    <source>
        <dbReference type="ARBA" id="ARBA00012922"/>
    </source>
</evidence>
<evidence type="ECO:0000256" key="4">
    <source>
        <dbReference type="ARBA" id="ARBA00022801"/>
    </source>
</evidence>
<feature type="active site" description="Charge relay system" evidence="5">
    <location>
        <position position="212"/>
    </location>
</feature>
<proteinExistence type="inferred from homology"/>
<dbReference type="Gene3D" id="3.90.1300.10">
    <property type="entry name" value="Amidase signature (AS) domain"/>
    <property type="match status" value="1"/>
</dbReference>
<dbReference type="EC" id="3.5.1.4" evidence="3"/>
<dbReference type="Pfam" id="PF01425">
    <property type="entry name" value="Amidase"/>
    <property type="match status" value="1"/>
</dbReference>
<organism evidence="8 9">
    <name type="scientific">Schizophyllum amplum</name>
    <dbReference type="NCBI Taxonomy" id="97359"/>
    <lineage>
        <taxon>Eukaryota</taxon>
        <taxon>Fungi</taxon>
        <taxon>Dikarya</taxon>
        <taxon>Basidiomycota</taxon>
        <taxon>Agaricomycotina</taxon>
        <taxon>Agaricomycetes</taxon>
        <taxon>Agaricomycetidae</taxon>
        <taxon>Agaricales</taxon>
        <taxon>Schizophyllaceae</taxon>
        <taxon>Schizophyllum</taxon>
    </lineage>
</organism>
<comment type="similarity">
    <text evidence="2">Belongs to the amidase family.</text>
</comment>
<dbReference type="InterPro" id="IPR023631">
    <property type="entry name" value="Amidase_dom"/>
</dbReference>
<dbReference type="InterPro" id="IPR020556">
    <property type="entry name" value="Amidase_CS"/>
</dbReference>
<dbReference type="PIRSF" id="PIRSF001221">
    <property type="entry name" value="Amidase_fungi"/>
    <property type="match status" value="1"/>
</dbReference>
<dbReference type="PANTHER" id="PTHR46072">
    <property type="entry name" value="AMIDASE-RELATED-RELATED"/>
    <property type="match status" value="1"/>
</dbReference>
<feature type="active site" description="Acyl-ester intermediate" evidence="5">
    <location>
        <position position="236"/>
    </location>
</feature>